<dbReference type="Proteomes" id="UP000325313">
    <property type="component" value="Unassembled WGS sequence"/>
</dbReference>
<gene>
    <name evidence="1" type="ORF">PGT21_021954</name>
    <name evidence="2" type="ORF">PGTUg99_014856</name>
</gene>
<dbReference type="Proteomes" id="UP000324748">
    <property type="component" value="Unassembled WGS sequence"/>
</dbReference>
<dbReference type="EMBL" id="VDEP01000175">
    <property type="protein sequence ID" value="KAA1125756.1"/>
    <property type="molecule type" value="Genomic_DNA"/>
</dbReference>
<keyword evidence="3" id="KW-1185">Reference proteome</keyword>
<dbReference type="EMBL" id="VSWC01000171">
    <property type="protein sequence ID" value="KAA1070716.1"/>
    <property type="molecule type" value="Genomic_DNA"/>
</dbReference>
<reference evidence="3 4" key="1">
    <citation type="submission" date="2019-05" db="EMBL/GenBank/DDBJ databases">
        <title>Emergence of the Ug99 lineage of the wheat stem rust pathogen through somatic hybridization.</title>
        <authorList>
            <person name="Li F."/>
            <person name="Upadhyaya N.M."/>
            <person name="Sperschneider J."/>
            <person name="Matny O."/>
            <person name="Nguyen-Phuc H."/>
            <person name="Mago R."/>
            <person name="Raley C."/>
            <person name="Miller M.E."/>
            <person name="Silverstein K.A.T."/>
            <person name="Henningsen E."/>
            <person name="Hirsch C.D."/>
            <person name="Visser B."/>
            <person name="Pretorius Z.A."/>
            <person name="Steffenson B.J."/>
            <person name="Schwessinger B."/>
            <person name="Dodds P.N."/>
            <person name="Figueroa M."/>
        </authorList>
    </citation>
    <scope>NUCLEOTIDE SEQUENCE [LARGE SCALE GENOMIC DNA]</scope>
    <source>
        <strain evidence="1">21-0</strain>
        <strain evidence="2 4">Ug99</strain>
    </source>
</reference>
<accession>A0A5B0RIX3</accession>
<evidence type="ECO:0000313" key="1">
    <source>
        <dbReference type="EMBL" id="KAA1070716.1"/>
    </source>
</evidence>
<protein>
    <submittedName>
        <fullName evidence="2">Uncharacterized protein</fullName>
    </submittedName>
</protein>
<evidence type="ECO:0000313" key="4">
    <source>
        <dbReference type="Proteomes" id="UP000325313"/>
    </source>
</evidence>
<proteinExistence type="predicted"/>
<organism evidence="2 4">
    <name type="scientific">Puccinia graminis f. sp. tritici</name>
    <dbReference type="NCBI Taxonomy" id="56615"/>
    <lineage>
        <taxon>Eukaryota</taxon>
        <taxon>Fungi</taxon>
        <taxon>Dikarya</taxon>
        <taxon>Basidiomycota</taxon>
        <taxon>Pucciniomycotina</taxon>
        <taxon>Pucciniomycetes</taxon>
        <taxon>Pucciniales</taxon>
        <taxon>Pucciniaceae</taxon>
        <taxon>Puccinia</taxon>
    </lineage>
</organism>
<dbReference type="AlphaFoldDB" id="A0A5B0RIX3"/>
<evidence type="ECO:0000313" key="3">
    <source>
        <dbReference type="Proteomes" id="UP000324748"/>
    </source>
</evidence>
<sequence length="148" mass="16225">MIAGYPILGAPALLQSSIAPKAFNVLNHAPPRIGPGRDLKTGLKAGDDSATFIHPTIDPHHYGMYPLLPMDVRYMVEVPRLTKGQAPLKQPASESWKDRLMGPFKALSRWASTLFHKLVRKLSSPRATKIAFGMDVASLGLLLHAVHR</sequence>
<name>A0A5B0RIX3_PUCGR</name>
<evidence type="ECO:0000313" key="2">
    <source>
        <dbReference type="EMBL" id="KAA1125756.1"/>
    </source>
</evidence>
<comment type="caution">
    <text evidence="2">The sequence shown here is derived from an EMBL/GenBank/DDBJ whole genome shotgun (WGS) entry which is preliminary data.</text>
</comment>